<keyword evidence="3" id="KW-0804">Transcription</keyword>
<evidence type="ECO:0000256" key="2">
    <source>
        <dbReference type="ARBA" id="ARBA00023125"/>
    </source>
</evidence>
<dbReference type="GO" id="GO:0003700">
    <property type="term" value="F:DNA-binding transcription factor activity"/>
    <property type="evidence" value="ECO:0007669"/>
    <property type="project" value="InterPro"/>
</dbReference>
<dbReference type="CDD" id="cd07377">
    <property type="entry name" value="WHTH_GntR"/>
    <property type="match status" value="1"/>
</dbReference>
<dbReference type="InterPro" id="IPR011711">
    <property type="entry name" value="GntR_C"/>
</dbReference>
<dbReference type="RefSeq" id="WP_134567627.1">
    <property type="nucleotide sequence ID" value="NZ_SOFP01000048.1"/>
</dbReference>
<dbReference type="InterPro" id="IPR000524">
    <property type="entry name" value="Tscrpt_reg_HTH_GntR"/>
</dbReference>
<dbReference type="InterPro" id="IPR036390">
    <property type="entry name" value="WH_DNA-bd_sf"/>
</dbReference>
<keyword evidence="6" id="KW-1185">Reference proteome</keyword>
<dbReference type="PANTHER" id="PTHR43537">
    <property type="entry name" value="TRANSCRIPTIONAL REGULATOR, GNTR FAMILY"/>
    <property type="match status" value="1"/>
</dbReference>
<dbReference type="SUPFAM" id="SSF48008">
    <property type="entry name" value="GntR ligand-binding domain-like"/>
    <property type="match status" value="1"/>
</dbReference>
<dbReference type="PANTHER" id="PTHR43537:SF5">
    <property type="entry name" value="UXU OPERON TRANSCRIPTIONAL REGULATOR"/>
    <property type="match status" value="1"/>
</dbReference>
<accession>A0A4R8WQU5</accession>
<dbReference type="SMART" id="SM00345">
    <property type="entry name" value="HTH_GNTR"/>
    <property type="match status" value="1"/>
</dbReference>
<dbReference type="InterPro" id="IPR036388">
    <property type="entry name" value="WH-like_DNA-bd_sf"/>
</dbReference>
<dbReference type="Gene3D" id="1.20.120.530">
    <property type="entry name" value="GntR ligand-binding domain-like"/>
    <property type="match status" value="1"/>
</dbReference>
<dbReference type="PROSITE" id="PS50949">
    <property type="entry name" value="HTH_GNTR"/>
    <property type="match status" value="1"/>
</dbReference>
<dbReference type="OrthoDB" id="8680240at2"/>
<keyword evidence="2" id="KW-0238">DNA-binding</keyword>
<dbReference type="Proteomes" id="UP000298412">
    <property type="component" value="Unassembled WGS sequence"/>
</dbReference>
<gene>
    <name evidence="5" type="ORF">E3O19_11135</name>
</gene>
<proteinExistence type="predicted"/>
<sequence>MALSQSRRSTLSTPDILVVRIERLILANEIQAGSKLPPERELAQTLGVSRTSLRDALRALEVRGRIRRQPGLGTLITDPSATPHGNVLASGLDIAPAGLGDVMDVRACIEPPIAERAAIRASATDIAQLRNLIDEMTVNLTPREYAKLDRVFHRTVAQCADNPLLMRLLDRVNEIIEPSRDNSYLTKARQRLSIAEHREIVSAISRRDPEAAFRAATAHVESILAQAANQTGDEVPDRK</sequence>
<evidence type="ECO:0000313" key="6">
    <source>
        <dbReference type="Proteomes" id="UP000298412"/>
    </source>
</evidence>
<dbReference type="Pfam" id="PF07729">
    <property type="entry name" value="FCD"/>
    <property type="match status" value="1"/>
</dbReference>
<dbReference type="AlphaFoldDB" id="A0A4R8WQU5"/>
<dbReference type="InterPro" id="IPR008920">
    <property type="entry name" value="TF_FadR/GntR_C"/>
</dbReference>
<dbReference type="EMBL" id="SOFP01000048">
    <property type="protein sequence ID" value="TFC14322.1"/>
    <property type="molecule type" value="Genomic_DNA"/>
</dbReference>
<keyword evidence="1" id="KW-0805">Transcription regulation</keyword>
<feature type="domain" description="HTH gntR-type" evidence="4">
    <location>
        <begin position="11"/>
        <end position="79"/>
    </location>
</feature>
<evidence type="ECO:0000256" key="3">
    <source>
        <dbReference type="ARBA" id="ARBA00023163"/>
    </source>
</evidence>
<evidence type="ECO:0000313" key="5">
    <source>
        <dbReference type="EMBL" id="TFC14322.1"/>
    </source>
</evidence>
<evidence type="ECO:0000259" key="4">
    <source>
        <dbReference type="PROSITE" id="PS50949"/>
    </source>
</evidence>
<dbReference type="GO" id="GO:0003677">
    <property type="term" value="F:DNA binding"/>
    <property type="evidence" value="ECO:0007669"/>
    <property type="project" value="UniProtKB-KW"/>
</dbReference>
<dbReference type="Pfam" id="PF00392">
    <property type="entry name" value="GntR"/>
    <property type="match status" value="1"/>
</dbReference>
<organism evidence="5 6">
    <name type="scientific">Cryobacterium algoritolerans</name>
    <dbReference type="NCBI Taxonomy" id="1259184"/>
    <lineage>
        <taxon>Bacteria</taxon>
        <taxon>Bacillati</taxon>
        <taxon>Actinomycetota</taxon>
        <taxon>Actinomycetes</taxon>
        <taxon>Micrococcales</taxon>
        <taxon>Microbacteriaceae</taxon>
        <taxon>Cryobacterium</taxon>
    </lineage>
</organism>
<evidence type="ECO:0000256" key="1">
    <source>
        <dbReference type="ARBA" id="ARBA00023015"/>
    </source>
</evidence>
<dbReference type="Gene3D" id="1.10.10.10">
    <property type="entry name" value="Winged helix-like DNA-binding domain superfamily/Winged helix DNA-binding domain"/>
    <property type="match status" value="1"/>
</dbReference>
<protein>
    <submittedName>
        <fullName evidence="5">FadR family transcriptional regulator</fullName>
    </submittedName>
</protein>
<dbReference type="PRINTS" id="PR00035">
    <property type="entry name" value="HTHGNTR"/>
</dbReference>
<dbReference type="SUPFAM" id="SSF46785">
    <property type="entry name" value="Winged helix' DNA-binding domain"/>
    <property type="match status" value="1"/>
</dbReference>
<name>A0A4R8WQU5_9MICO</name>
<dbReference type="SMART" id="SM00895">
    <property type="entry name" value="FCD"/>
    <property type="match status" value="1"/>
</dbReference>
<comment type="caution">
    <text evidence="5">The sequence shown here is derived from an EMBL/GenBank/DDBJ whole genome shotgun (WGS) entry which is preliminary data.</text>
</comment>
<reference evidence="5 6" key="1">
    <citation type="submission" date="2019-03" db="EMBL/GenBank/DDBJ databases">
        <title>Genomics of glacier-inhabiting Cryobacterium strains.</title>
        <authorList>
            <person name="Liu Q."/>
            <person name="Xin Y.-H."/>
        </authorList>
    </citation>
    <scope>NUCLEOTIDE SEQUENCE [LARGE SCALE GENOMIC DNA]</scope>
    <source>
        <strain evidence="5 6">MDT1-3</strain>
    </source>
</reference>